<feature type="domain" description="Major facilitator superfamily (MFS) profile" evidence="7">
    <location>
        <begin position="49"/>
        <end position="464"/>
    </location>
</feature>
<comment type="subcellular location">
    <subcellularLocation>
        <location evidence="1">Membrane</location>
        <topology evidence="1">Multi-pass membrane protein</topology>
    </subcellularLocation>
</comment>
<dbReference type="Pfam" id="PF07690">
    <property type="entry name" value="MFS_1"/>
    <property type="match status" value="1"/>
</dbReference>
<feature type="transmembrane region" description="Helical" evidence="6">
    <location>
        <begin position="203"/>
        <end position="223"/>
    </location>
</feature>
<dbReference type="Proteomes" id="UP000463700">
    <property type="component" value="Unassembled WGS sequence"/>
</dbReference>
<feature type="transmembrane region" description="Helical" evidence="6">
    <location>
        <begin position="314"/>
        <end position="334"/>
    </location>
</feature>
<protein>
    <submittedName>
        <fullName evidence="8">MFS transporter</fullName>
    </submittedName>
</protein>
<feature type="transmembrane region" description="Helical" evidence="6">
    <location>
        <begin position="115"/>
        <end position="134"/>
    </location>
</feature>
<feature type="transmembrane region" description="Helical" evidence="6">
    <location>
        <begin position="140"/>
        <end position="162"/>
    </location>
</feature>
<dbReference type="PANTHER" id="PTHR23508:SF10">
    <property type="entry name" value="CARBOXYLIC ACID TRANSPORTER PROTEIN HOMOLOG"/>
    <property type="match status" value="1"/>
</dbReference>
<keyword evidence="4 6" id="KW-0472">Membrane</keyword>
<evidence type="ECO:0000256" key="2">
    <source>
        <dbReference type="ARBA" id="ARBA00022692"/>
    </source>
</evidence>
<dbReference type="GO" id="GO:0046943">
    <property type="term" value="F:carboxylic acid transmembrane transporter activity"/>
    <property type="evidence" value="ECO:0007669"/>
    <property type="project" value="TreeGrafter"/>
</dbReference>
<dbReference type="RefSeq" id="WP_154563609.1">
    <property type="nucleotide sequence ID" value="NZ_VOSW01000051.1"/>
</dbReference>
<proteinExistence type="predicted"/>
<evidence type="ECO:0000259" key="7">
    <source>
        <dbReference type="PROSITE" id="PS50850"/>
    </source>
</evidence>
<feature type="transmembrane region" description="Helical" evidence="6">
    <location>
        <begin position="283"/>
        <end position="302"/>
    </location>
</feature>
<keyword evidence="3 6" id="KW-1133">Transmembrane helix</keyword>
<feature type="region of interest" description="Disordered" evidence="5">
    <location>
        <begin position="1"/>
        <end position="25"/>
    </location>
</feature>
<gene>
    <name evidence="8" type="ORF">FSO04_25230</name>
</gene>
<dbReference type="GO" id="GO:0005886">
    <property type="term" value="C:plasma membrane"/>
    <property type="evidence" value="ECO:0007669"/>
    <property type="project" value="TreeGrafter"/>
</dbReference>
<evidence type="ECO:0000256" key="3">
    <source>
        <dbReference type="ARBA" id="ARBA00022989"/>
    </source>
</evidence>
<feature type="transmembrane region" description="Helical" evidence="6">
    <location>
        <begin position="85"/>
        <end position="103"/>
    </location>
</feature>
<dbReference type="AlphaFoldDB" id="A0A6N6WB49"/>
<dbReference type="PROSITE" id="PS50850">
    <property type="entry name" value="MFS"/>
    <property type="match status" value="1"/>
</dbReference>
<evidence type="ECO:0000256" key="1">
    <source>
        <dbReference type="ARBA" id="ARBA00004141"/>
    </source>
</evidence>
<feature type="transmembrane region" description="Helical" evidence="6">
    <location>
        <begin position="346"/>
        <end position="367"/>
    </location>
</feature>
<keyword evidence="2 6" id="KW-0812">Transmembrane</keyword>
<feature type="transmembrane region" description="Helical" evidence="6">
    <location>
        <begin position="174"/>
        <end position="197"/>
    </location>
</feature>
<accession>A0A6N6WB49</accession>
<evidence type="ECO:0000313" key="9">
    <source>
        <dbReference type="Proteomes" id="UP000463700"/>
    </source>
</evidence>
<evidence type="ECO:0000256" key="5">
    <source>
        <dbReference type="SAM" id="MobiDB-lite"/>
    </source>
</evidence>
<dbReference type="Gene3D" id="1.20.1250.20">
    <property type="entry name" value="MFS general substrate transporter like domains"/>
    <property type="match status" value="1"/>
</dbReference>
<dbReference type="CDD" id="cd17365">
    <property type="entry name" value="MFS_PcaK_like"/>
    <property type="match status" value="1"/>
</dbReference>
<evidence type="ECO:0000313" key="8">
    <source>
        <dbReference type="EMBL" id="KAE8757118.1"/>
    </source>
</evidence>
<dbReference type="SUPFAM" id="SSF103473">
    <property type="entry name" value="MFS general substrate transporter"/>
    <property type="match status" value="1"/>
</dbReference>
<reference evidence="8 9" key="1">
    <citation type="journal article" date="2020" name="Int. J. Syst. Evol. Microbiol.">
        <title>Paraburkholderia madseniana sp. nov., a phenolic acid-degrading bacterium isolated from acidic forest soil.</title>
        <authorList>
            <person name="Wilhelm R.C."/>
            <person name="Murphy S.J.L."/>
            <person name="Feriancek N.M."/>
            <person name="Karasz D.C."/>
            <person name="DeRito C.M."/>
            <person name="Newman J.D."/>
            <person name="Buckley D.H."/>
        </authorList>
    </citation>
    <scope>NUCLEOTIDE SEQUENCE [LARGE SCALE GENOMIC DNA]</scope>
    <source>
        <strain evidence="8 9">RP11</strain>
    </source>
</reference>
<feature type="transmembrane region" description="Helical" evidence="6">
    <location>
        <begin position="50"/>
        <end position="73"/>
    </location>
</feature>
<dbReference type="InterPro" id="IPR020846">
    <property type="entry name" value="MFS_dom"/>
</dbReference>
<evidence type="ECO:0000256" key="6">
    <source>
        <dbReference type="SAM" id="Phobius"/>
    </source>
</evidence>
<comment type="caution">
    <text evidence="8">The sequence shown here is derived from an EMBL/GenBank/DDBJ whole genome shotgun (WGS) entry which is preliminary data.</text>
</comment>
<feature type="transmembrane region" description="Helical" evidence="6">
    <location>
        <begin position="438"/>
        <end position="459"/>
    </location>
</feature>
<name>A0A6N6WB49_9BURK</name>
<dbReference type="EMBL" id="VOSW01000051">
    <property type="protein sequence ID" value="KAE8757118.1"/>
    <property type="molecule type" value="Genomic_DNA"/>
</dbReference>
<evidence type="ECO:0000256" key="4">
    <source>
        <dbReference type="ARBA" id="ARBA00023136"/>
    </source>
</evidence>
<dbReference type="InterPro" id="IPR036259">
    <property type="entry name" value="MFS_trans_sf"/>
</dbReference>
<sequence>MRIAHVTLDAAGRGKSGQSDRPLASGGRCEALVCDVIDARPMSALQRFTVALCMLVAVLDGFDTQTIGFLAPAISADLHIPLHQFGPVFTAGLVGLMIGAVVCGTLADRYGRKKILIASTLSFGAFALLTAYATTLPQLLVVRFLTGVGLGGAMPNIVAIASEFSPRRLARISVTLLFCGMPAGAVLGGLVSAALLPHFGWHAVFYVGGGLPLIIAAALAAWMPESVRYLICRGDANLRVNAIMRRIAPDLDSNAVAFVDTVRGPGGATIRQLFTNGRAPTTILLWIPYFLNLMVLYFSISWLPAVLVLNGQNVSIGIEAITAFSVGGIIGSIAQGKLMNRFGVTPVLFTEFILYMAFVAMLVLLPLDSALILACTLGAGCAVQGAQAGLNSLAAEIYPVSMRATGVGCALSVGRIGSILGPVAGTLMLTQHWNARQIFLSGLVPGAIAALALLSGALLQQRTRIPDGEQR</sequence>
<dbReference type="PANTHER" id="PTHR23508">
    <property type="entry name" value="CARBOXYLIC ACID TRANSPORTER PROTEIN HOMOLOG"/>
    <property type="match status" value="1"/>
</dbReference>
<organism evidence="8 9">
    <name type="scientific">Paraburkholderia madseniana</name>
    <dbReference type="NCBI Taxonomy" id="2599607"/>
    <lineage>
        <taxon>Bacteria</taxon>
        <taxon>Pseudomonadati</taxon>
        <taxon>Pseudomonadota</taxon>
        <taxon>Betaproteobacteria</taxon>
        <taxon>Burkholderiales</taxon>
        <taxon>Burkholderiaceae</taxon>
        <taxon>Paraburkholderia</taxon>
    </lineage>
</organism>
<dbReference type="OrthoDB" id="7066727at2"/>
<dbReference type="InterPro" id="IPR011701">
    <property type="entry name" value="MFS"/>
</dbReference>